<organism evidence="1 2">
    <name type="scientific">Anaerostipes hadrus</name>
    <dbReference type="NCBI Taxonomy" id="649756"/>
    <lineage>
        <taxon>Bacteria</taxon>
        <taxon>Bacillati</taxon>
        <taxon>Bacillota</taxon>
        <taxon>Clostridia</taxon>
        <taxon>Lachnospirales</taxon>
        <taxon>Lachnospiraceae</taxon>
        <taxon>Anaerostipes</taxon>
    </lineage>
</organism>
<reference evidence="1 2" key="1">
    <citation type="submission" date="2015-09" db="EMBL/GenBank/DDBJ databases">
        <authorList>
            <consortium name="Pathogen Informatics"/>
        </authorList>
    </citation>
    <scope>NUCLEOTIDE SEQUENCE [LARGE SCALE GENOMIC DNA]</scope>
    <source>
        <strain evidence="1 2">2789STDY5834959</strain>
    </source>
</reference>
<dbReference type="EMBL" id="CYXY01000027">
    <property type="protein sequence ID" value="CUN17698.1"/>
    <property type="molecule type" value="Genomic_DNA"/>
</dbReference>
<dbReference type="InterPro" id="IPR032787">
    <property type="entry name" value="Prok-E2_D"/>
</dbReference>
<dbReference type="AlphaFoldDB" id="A0A173UVR0"/>
<gene>
    <name evidence="1" type="ORF">ERS852571_03003</name>
</gene>
<dbReference type="RefSeq" id="WP_055073452.1">
    <property type="nucleotide sequence ID" value="NZ_BAABYN010000001.1"/>
</dbReference>
<evidence type="ECO:0000313" key="2">
    <source>
        <dbReference type="Proteomes" id="UP000095553"/>
    </source>
</evidence>
<accession>A0A173UVR0</accession>
<sequence>MIQIIFDEEKDRREGYIDCCHIIIDDHGIKQQKVIRTETLYELLEKTKEHKKKELFLGRVPRGYLATKQRIEDFPKIQSKTAIFLKEDVRRIIYENSVYEIPIPNLMMIHSVTTNGCVSTDLFCLEKDMDKKTAAKLLEEDRMPNLYQWPFANVSGAGGVCYGSNNIRKIERLSDLDILPILFFDSPMNSDYYTPHRTTLGKATIRELLDTLNGKKEFPYEILQEYNPLTYKRSIF</sequence>
<proteinExistence type="predicted"/>
<protein>
    <submittedName>
        <fullName evidence="1">Uncharacterized protein</fullName>
    </submittedName>
</protein>
<dbReference type="Pfam" id="PF14460">
    <property type="entry name" value="Prok-E2_D"/>
    <property type="match status" value="1"/>
</dbReference>
<name>A0A173UVR0_ANAHA</name>
<dbReference type="Proteomes" id="UP000095553">
    <property type="component" value="Unassembled WGS sequence"/>
</dbReference>
<evidence type="ECO:0000313" key="1">
    <source>
        <dbReference type="EMBL" id="CUN17698.1"/>
    </source>
</evidence>